<dbReference type="SUPFAM" id="SSF56801">
    <property type="entry name" value="Acetyl-CoA synthetase-like"/>
    <property type="match status" value="1"/>
</dbReference>
<gene>
    <name evidence="4" type="primary">menE_6</name>
    <name evidence="4" type="ORF">NRB56_50980</name>
</gene>
<name>A0A7K0DVA1_9NOCA</name>
<feature type="domain" description="AMP-dependent ligase C-terminal" evidence="3">
    <location>
        <begin position="456"/>
        <end position="546"/>
    </location>
</feature>
<dbReference type="InterPro" id="IPR020845">
    <property type="entry name" value="AMP-binding_CS"/>
</dbReference>
<dbReference type="EC" id="6.2.1.26" evidence="4"/>
<proteinExistence type="inferred from homology"/>
<reference evidence="4 5" key="1">
    <citation type="submission" date="2019-10" db="EMBL/GenBank/DDBJ databases">
        <title>Nocardia macrotermitis sp. nov. and Nocardia aurantia sp. nov., isolated from the gut of fungus growing-termite Macrotermes natalensis.</title>
        <authorList>
            <person name="Benndorf R."/>
            <person name="Schwitalla J."/>
            <person name="Martin K."/>
            <person name="De Beer W."/>
            <person name="Kaster A.-K."/>
            <person name="Vollmers J."/>
            <person name="Poulsen M."/>
            <person name="Beemelmanns C."/>
        </authorList>
    </citation>
    <scope>NUCLEOTIDE SEQUENCE [LARGE SCALE GENOMIC DNA]</scope>
    <source>
        <strain evidence="4 5">RB56</strain>
    </source>
</reference>
<dbReference type="PANTHER" id="PTHR22754">
    <property type="entry name" value="DISCO-INTERACTING PROTEIN 2 DIP2 -RELATED"/>
    <property type="match status" value="1"/>
</dbReference>
<dbReference type="GO" id="GO:0008756">
    <property type="term" value="F:o-succinylbenzoate-CoA ligase activity"/>
    <property type="evidence" value="ECO:0007669"/>
    <property type="project" value="UniProtKB-EC"/>
</dbReference>
<sequence>MTVVSSPRPDHDPFADMTIPDALAAAARKSDRSHWYFPQIRAETTLIDMCEGGFRVARALRAAGVGPGDVVAVLAIPGTNIWQSMIGVMAAGAAATALALRPVRGDLDTEVAGYARIIEAAGIRHLIVEPDLADLGTALRARHPGLTCWTPRELDGGGTAGLPDVAPGSPAVIQFTSGSTGNPKGVVLTHAAVLAHAHGLATAAGIGPEDVLVQWVPHYHDMGLFAPLALTLAGADVHVHSPLSFVRDPAGYLTYLAEHRGTITSGPDFAYDLVIRTVDRMSAPVDLSAWRLAFNGAEPIREATIRRFADALAPWGVGPGVMYPCFGMAEATLAVTLRVPGRAPRVLHVDRDILADRRLAAPVDPASAAAKAVVALGSPLPGMSLRIMGPAGAAGPGELGEIQLRGPNLTTGYLNEPAATAALFDEGWLRTGDLGFVDDGELFIAGRAKEMIIVNGHNLFPQDVEEVARSVPGVHRRRCVAVAVHDAETEHILVAAECDDPQRAPAVERQIRAVVVDALGVGAGAIRVAMLEPGSIPRTTSGKWQRSLVRSRYATAAPA</sequence>
<dbReference type="InterPro" id="IPR000873">
    <property type="entry name" value="AMP-dep_synth/lig_dom"/>
</dbReference>
<evidence type="ECO:0000313" key="4">
    <source>
        <dbReference type="EMBL" id="MQY29508.1"/>
    </source>
</evidence>
<dbReference type="InterPro" id="IPR045851">
    <property type="entry name" value="AMP-bd_C_sf"/>
</dbReference>
<evidence type="ECO:0000313" key="5">
    <source>
        <dbReference type="Proteomes" id="UP000431401"/>
    </source>
</evidence>
<dbReference type="Pfam" id="PF00501">
    <property type="entry name" value="AMP-binding"/>
    <property type="match status" value="1"/>
</dbReference>
<dbReference type="InterPro" id="IPR042099">
    <property type="entry name" value="ANL_N_sf"/>
</dbReference>
<comment type="caution">
    <text evidence="4">The sequence shown here is derived from an EMBL/GenBank/DDBJ whole genome shotgun (WGS) entry which is preliminary data.</text>
</comment>
<dbReference type="Gene3D" id="3.40.50.12780">
    <property type="entry name" value="N-terminal domain of ligase-like"/>
    <property type="match status" value="1"/>
</dbReference>
<keyword evidence="5" id="KW-1185">Reference proteome</keyword>
<dbReference type="PROSITE" id="PS00455">
    <property type="entry name" value="AMP_BINDING"/>
    <property type="match status" value="1"/>
</dbReference>
<evidence type="ECO:0000256" key="1">
    <source>
        <dbReference type="ARBA" id="ARBA00006432"/>
    </source>
</evidence>
<dbReference type="Gene3D" id="3.30.300.30">
    <property type="match status" value="1"/>
</dbReference>
<dbReference type="EMBL" id="WEGI01000011">
    <property type="protein sequence ID" value="MQY29508.1"/>
    <property type="molecule type" value="Genomic_DNA"/>
</dbReference>
<accession>A0A7K0DVA1</accession>
<protein>
    <submittedName>
        <fullName evidence="4">2-succinylbenzoate--CoA ligase</fullName>
        <ecNumber evidence="4">6.2.1.26</ecNumber>
    </submittedName>
</protein>
<dbReference type="OrthoDB" id="3671040at2"/>
<keyword evidence="4" id="KW-0436">Ligase</keyword>
<dbReference type="RefSeq" id="WP_153346420.1">
    <property type="nucleotide sequence ID" value="NZ_WEGI01000011.1"/>
</dbReference>
<dbReference type="AlphaFoldDB" id="A0A7K0DVA1"/>
<dbReference type="GO" id="GO:0005886">
    <property type="term" value="C:plasma membrane"/>
    <property type="evidence" value="ECO:0007669"/>
    <property type="project" value="TreeGrafter"/>
</dbReference>
<feature type="domain" description="AMP-dependent synthetase/ligase" evidence="2">
    <location>
        <begin position="54"/>
        <end position="414"/>
    </location>
</feature>
<dbReference type="Proteomes" id="UP000431401">
    <property type="component" value="Unassembled WGS sequence"/>
</dbReference>
<dbReference type="Pfam" id="PF14535">
    <property type="entry name" value="AMP-binding_C_2"/>
    <property type="match status" value="1"/>
</dbReference>
<dbReference type="PANTHER" id="PTHR22754:SF32">
    <property type="entry name" value="DISCO-INTERACTING PROTEIN 2"/>
    <property type="match status" value="1"/>
</dbReference>
<organism evidence="4 5">
    <name type="scientific">Nocardia aurantia</name>
    <dbReference type="NCBI Taxonomy" id="2585199"/>
    <lineage>
        <taxon>Bacteria</taxon>
        <taxon>Bacillati</taxon>
        <taxon>Actinomycetota</taxon>
        <taxon>Actinomycetes</taxon>
        <taxon>Mycobacteriales</taxon>
        <taxon>Nocardiaceae</taxon>
        <taxon>Nocardia</taxon>
    </lineage>
</organism>
<dbReference type="InterPro" id="IPR028154">
    <property type="entry name" value="AMP-dep_Lig_C"/>
</dbReference>
<evidence type="ECO:0000259" key="3">
    <source>
        <dbReference type="Pfam" id="PF14535"/>
    </source>
</evidence>
<dbReference type="GO" id="GO:0006633">
    <property type="term" value="P:fatty acid biosynthetic process"/>
    <property type="evidence" value="ECO:0007669"/>
    <property type="project" value="TreeGrafter"/>
</dbReference>
<comment type="similarity">
    <text evidence="1">Belongs to the ATP-dependent AMP-binding enzyme family.</text>
</comment>
<dbReference type="GO" id="GO:0070566">
    <property type="term" value="F:adenylyltransferase activity"/>
    <property type="evidence" value="ECO:0007669"/>
    <property type="project" value="TreeGrafter"/>
</dbReference>
<evidence type="ECO:0000259" key="2">
    <source>
        <dbReference type="Pfam" id="PF00501"/>
    </source>
</evidence>